<accession>A0A0B7G6X5</accession>
<evidence type="ECO:0000313" key="12">
    <source>
        <dbReference type="Proteomes" id="UP000789617"/>
    </source>
</evidence>
<reference evidence="8 10" key="2">
    <citation type="submission" date="2018-01" db="EMBL/GenBank/DDBJ databases">
        <title>Genomic study of Klebsiella pneumoniae.</title>
        <authorList>
            <person name="Yang Y."/>
            <person name="Bicalho R."/>
        </authorList>
    </citation>
    <scope>NUCLEOTIDE SEQUENCE [LARGE SCALE GENOMIC DNA]</scope>
    <source>
        <strain evidence="8 10">A5</strain>
    </source>
</reference>
<dbReference type="EMBL" id="CAJOXS020000003">
    <property type="protein sequence ID" value="CAH6169653.1"/>
    <property type="molecule type" value="Genomic_DNA"/>
</dbReference>
<dbReference type="GO" id="GO:0030313">
    <property type="term" value="C:cell envelope"/>
    <property type="evidence" value="ECO:0007669"/>
    <property type="project" value="UniProtKB-SubCell"/>
</dbReference>
<keyword evidence="9" id="KW-0449">Lipoprotein</keyword>
<dbReference type="KEGG" id="kpk:A593_10155"/>
<dbReference type="InterPro" id="IPR050465">
    <property type="entry name" value="UPF0194_transport"/>
</dbReference>
<proteinExistence type="predicted"/>
<comment type="subcellular location">
    <subcellularLocation>
        <location evidence="1">Cell envelope</location>
    </subcellularLocation>
</comment>
<evidence type="ECO:0000313" key="8">
    <source>
        <dbReference type="EMBL" id="PLP45868.1"/>
    </source>
</evidence>
<gene>
    <name evidence="5" type="ORF">AN2335V1_3769</name>
    <name evidence="8" type="ORF">CWM98_11585</name>
    <name evidence="6" type="ORF">NUKP37_15220</name>
    <name evidence="7" type="ORF">QAB22_000560</name>
    <name evidence="9" type="ORF">SAMEA3729809_04037</name>
</gene>
<evidence type="ECO:0000256" key="2">
    <source>
        <dbReference type="ARBA" id="ARBA00023054"/>
    </source>
</evidence>
<dbReference type="OMA" id="IDMQDAW"/>
<keyword evidence="12" id="KW-1185">Reference proteome</keyword>
<dbReference type="Pfam" id="PF25881">
    <property type="entry name" value="HH_YBHG"/>
    <property type="match status" value="1"/>
</dbReference>
<dbReference type="KEGG" id="kvq:SP68_14125"/>
<reference evidence="7" key="6">
    <citation type="journal article" date="2023" name="Nat. Commun.">
        <title>Genomic dissection of endemic carbapenem resistance reveals metallo-beta-lactamase dissemination through clonal, plasmid and integron transfer.</title>
        <authorList>
            <person name="Macesic N."/>
            <person name="Hawkey J."/>
            <person name="Vezina B."/>
            <person name="Wisniewski J.A."/>
            <person name="Cottingham H."/>
            <person name="Blakeway L.V."/>
            <person name="Harshegyi T."/>
            <person name="Pragastis K."/>
            <person name="Badoordeen G.Z."/>
            <person name="Dennison A."/>
            <person name="Spelman D.W."/>
            <person name="Jenney A.W.J."/>
            <person name="Peleg A.Y."/>
        </authorList>
    </citation>
    <scope>NUCLEOTIDE SEQUENCE</scope>
    <source>
        <strain evidence="7">CPO071</strain>
    </source>
</reference>
<reference evidence="9 11" key="3">
    <citation type="submission" date="2018-08" db="EMBL/GenBank/DDBJ databases">
        <authorList>
            <consortium name="Pathogen Informatics"/>
        </authorList>
    </citation>
    <scope>NUCLEOTIDE SEQUENCE [LARGE SCALE GENOMIC DNA]</scope>
    <source>
        <strain evidence="9 11">EuSCAPE_TR218</strain>
    </source>
</reference>
<dbReference type="Proteomes" id="UP001060507">
    <property type="component" value="Unassembled WGS sequence"/>
</dbReference>
<dbReference type="EMBL" id="JARTTN020000001">
    <property type="protein sequence ID" value="MEC6055065.1"/>
    <property type="molecule type" value="Genomic_DNA"/>
</dbReference>
<evidence type="ECO:0000259" key="4">
    <source>
        <dbReference type="Pfam" id="PF25881"/>
    </source>
</evidence>
<reference evidence="6" key="4">
    <citation type="journal article" date="2022" name="J. Appl. Microbiol.">
        <title>PCR-based ORF typing of Klebsiella pneumoniae for rapid identification of global clones and transmission events.</title>
        <authorList>
            <person name="Nonogaki R."/>
            <person name="Iijima A."/>
            <person name="Kawamura K."/>
            <person name="Kayama S."/>
            <person name="Sugai M."/>
            <person name="Yagi T."/>
            <person name="Arakawa Y."/>
            <person name="Doi Y."/>
            <person name="Suzuki M."/>
        </authorList>
    </citation>
    <scope>NUCLEOTIDE SEQUENCE</scope>
    <source>
        <strain evidence="6">NUKP-37</strain>
    </source>
</reference>
<dbReference type="Proteomes" id="UP000234473">
    <property type="component" value="Unassembled WGS sequence"/>
</dbReference>
<evidence type="ECO:0000313" key="7">
    <source>
        <dbReference type="EMBL" id="MEC6055065.1"/>
    </source>
</evidence>
<organism evidence="8 10">
    <name type="scientific">Klebsiella variicola</name>
    <dbReference type="NCBI Taxonomy" id="244366"/>
    <lineage>
        <taxon>Bacteria</taxon>
        <taxon>Pseudomonadati</taxon>
        <taxon>Pseudomonadota</taxon>
        <taxon>Gammaproteobacteria</taxon>
        <taxon>Enterobacterales</taxon>
        <taxon>Enterobacteriaceae</taxon>
        <taxon>Klebsiella/Raoultella group</taxon>
        <taxon>Klebsiella</taxon>
        <taxon>Klebsiella pneumoniae complex</taxon>
    </lineage>
</organism>
<dbReference type="Proteomes" id="UP000789617">
    <property type="component" value="Unassembled WGS sequence"/>
</dbReference>
<feature type="domain" description="YbhG-like alpha-helical hairpin" evidence="4">
    <location>
        <begin position="73"/>
        <end position="183"/>
    </location>
</feature>
<dbReference type="PANTHER" id="PTHR32347:SF23">
    <property type="entry name" value="BLL5650 PROTEIN"/>
    <property type="match status" value="1"/>
</dbReference>
<evidence type="ECO:0000313" key="5">
    <source>
        <dbReference type="EMBL" id="CAH6169653.1"/>
    </source>
</evidence>
<dbReference type="Proteomes" id="UP000258928">
    <property type="component" value="Unassembled WGS sequence"/>
</dbReference>
<reference evidence="8 10" key="1">
    <citation type="submission" date="2017-11" db="EMBL/GenBank/DDBJ databases">
        <authorList>
            <person name="Han C.G."/>
        </authorList>
    </citation>
    <scope>NUCLEOTIDE SEQUENCE [LARGE SCALE GENOMIC DNA]</scope>
    <source>
        <strain evidence="8 10">A5</strain>
    </source>
</reference>
<dbReference type="EMBL" id="PICB01000496">
    <property type="protein sequence ID" value="PLP45868.1"/>
    <property type="molecule type" value="Genomic_DNA"/>
</dbReference>
<evidence type="ECO:0000256" key="1">
    <source>
        <dbReference type="ARBA" id="ARBA00004196"/>
    </source>
</evidence>
<protein>
    <submittedName>
        <fullName evidence="6">Hemolysin D</fullName>
    </submittedName>
    <submittedName>
        <fullName evidence="7">HlyD family efflux transporter periplasmic adaptor subunit</fullName>
    </submittedName>
    <submittedName>
        <fullName evidence="8">HlyD family secretion protein</fullName>
    </submittedName>
    <submittedName>
        <fullName evidence="9">Lipoprotein</fullName>
    </submittedName>
</protein>
<comment type="caution">
    <text evidence="8">The sequence shown here is derived from an EMBL/GenBank/DDBJ whole genome shotgun (WGS) entry which is preliminary data.</text>
</comment>
<evidence type="ECO:0000256" key="3">
    <source>
        <dbReference type="SAM" id="Coils"/>
    </source>
</evidence>
<dbReference type="EMBL" id="UKAS01000014">
    <property type="protein sequence ID" value="SXF97084.1"/>
    <property type="molecule type" value="Genomic_DNA"/>
</dbReference>
<reference evidence="5" key="5">
    <citation type="submission" date="2022-05" db="EMBL/GenBank/DDBJ databases">
        <authorList>
            <person name="Alioto T."/>
            <person name="Alioto T."/>
            <person name="Gomez Garrido J."/>
        </authorList>
    </citation>
    <scope>NUCLEOTIDE SEQUENCE</scope>
    <source>
        <strain evidence="5">0</strain>
    </source>
</reference>
<evidence type="ECO:0000313" key="6">
    <source>
        <dbReference type="EMBL" id="GKJ89632.1"/>
    </source>
</evidence>
<dbReference type="GeneID" id="93270688"/>
<evidence type="ECO:0000313" key="11">
    <source>
        <dbReference type="Proteomes" id="UP000258928"/>
    </source>
</evidence>
<sequence>MQKPVNIFIVVIAMLMITGCDNKPENRLSGYSHGEFVYLSYSSTAKIEQLFIKKGDNVTPGQELVKIESFDAQNIFLRAEEKLSAESALLRNLESGERPEELDIIRAQIKKARSAESQVKRQLERYRNLYASRAISLAEWEDIRDELTQKGAQVEELINQLKARQLPARQDEISKQLSMVAAAKLERDKALWDVQQTTIVSPVNAKVFDIIYRAGERPTAGRPIISLLPPENIKVRFFIPEAMLGKFKIGTKVKLICDGCAEPIAGVINYISPEAEFTPPVIYSTKRREKLIFMAEAVPARKQAERMKIGQPFDVEVIGNE</sequence>
<dbReference type="Gene3D" id="2.40.30.170">
    <property type="match status" value="1"/>
</dbReference>
<reference evidence="7" key="7">
    <citation type="submission" date="2024-01" db="EMBL/GenBank/DDBJ databases">
        <authorList>
            <person name="Macesic N."/>
        </authorList>
    </citation>
    <scope>NUCLEOTIDE SEQUENCE</scope>
    <source>
        <strain evidence="7">CPO071</strain>
    </source>
</reference>
<dbReference type="InterPro" id="IPR059052">
    <property type="entry name" value="HH_YbhG-like"/>
</dbReference>
<evidence type="ECO:0000313" key="10">
    <source>
        <dbReference type="Proteomes" id="UP000234473"/>
    </source>
</evidence>
<name>A0A0B7G6X5_KLEVA</name>
<dbReference type="PROSITE" id="PS51257">
    <property type="entry name" value="PROKAR_LIPOPROTEIN"/>
    <property type="match status" value="1"/>
</dbReference>
<dbReference type="PANTHER" id="PTHR32347">
    <property type="entry name" value="EFFLUX SYSTEM COMPONENT YKNX-RELATED"/>
    <property type="match status" value="1"/>
</dbReference>
<dbReference type="RefSeq" id="WP_012967055.1">
    <property type="nucleotide sequence ID" value="NZ_AP024592.1"/>
</dbReference>
<dbReference type="AlphaFoldDB" id="A0A0B7G6X5"/>
<dbReference type="EMBL" id="BQTA01000003">
    <property type="protein sequence ID" value="GKJ89632.1"/>
    <property type="molecule type" value="Genomic_DNA"/>
</dbReference>
<keyword evidence="2 3" id="KW-0175">Coiled coil</keyword>
<evidence type="ECO:0000313" key="9">
    <source>
        <dbReference type="EMBL" id="SXF97084.1"/>
    </source>
</evidence>
<dbReference type="Proteomes" id="UP001176846">
    <property type="component" value="Unassembled WGS sequence"/>
</dbReference>
<dbReference type="Gene3D" id="1.10.287.470">
    <property type="entry name" value="Helix hairpin bin"/>
    <property type="match status" value="1"/>
</dbReference>
<feature type="coiled-coil region" evidence="3">
    <location>
        <begin position="109"/>
        <end position="164"/>
    </location>
</feature>